<proteinExistence type="predicted"/>
<dbReference type="InterPro" id="IPR029058">
    <property type="entry name" value="AB_hydrolase_fold"/>
</dbReference>
<keyword evidence="2" id="KW-0378">Hydrolase</keyword>
<dbReference type="PANTHER" id="PTHR37946:SF1">
    <property type="entry name" value="SLL1969 PROTEIN"/>
    <property type="match status" value="1"/>
</dbReference>
<dbReference type="Proteomes" id="UP000435649">
    <property type="component" value="Unassembled WGS sequence"/>
</dbReference>
<dbReference type="InterPro" id="IPR000073">
    <property type="entry name" value="AB_hydrolase_1"/>
</dbReference>
<protein>
    <submittedName>
        <fullName evidence="2">Alpha/beta fold hydrolase</fullName>
    </submittedName>
</protein>
<feature type="domain" description="AB hydrolase-1" evidence="1">
    <location>
        <begin position="40"/>
        <end position="153"/>
    </location>
</feature>
<evidence type="ECO:0000259" key="1">
    <source>
        <dbReference type="Pfam" id="PF12697"/>
    </source>
</evidence>
<dbReference type="AlphaFoldDB" id="A0A844FYS7"/>
<comment type="caution">
    <text evidence="2">The sequence shown here is derived from an EMBL/GenBank/DDBJ whole genome shotgun (WGS) entry which is preliminary data.</text>
</comment>
<evidence type="ECO:0000313" key="3">
    <source>
        <dbReference type="Proteomes" id="UP000435649"/>
    </source>
</evidence>
<gene>
    <name evidence="2" type="ORF">FYJ85_03160</name>
</gene>
<dbReference type="SUPFAM" id="SSF53474">
    <property type="entry name" value="alpha/beta-Hydrolases"/>
    <property type="match status" value="1"/>
</dbReference>
<organism evidence="2 3">
    <name type="scientific">Victivallis lenta</name>
    <dbReference type="NCBI Taxonomy" id="2606640"/>
    <lineage>
        <taxon>Bacteria</taxon>
        <taxon>Pseudomonadati</taxon>
        <taxon>Lentisphaerota</taxon>
        <taxon>Lentisphaeria</taxon>
        <taxon>Victivallales</taxon>
        <taxon>Victivallaceae</taxon>
        <taxon>Victivallis</taxon>
    </lineage>
</organism>
<keyword evidence="3" id="KW-1185">Reference proteome</keyword>
<accession>A0A844FYS7</accession>
<dbReference type="EMBL" id="VUNS01000002">
    <property type="protein sequence ID" value="MST96043.1"/>
    <property type="molecule type" value="Genomic_DNA"/>
</dbReference>
<reference evidence="2 3" key="1">
    <citation type="submission" date="2019-08" db="EMBL/GenBank/DDBJ databases">
        <title>In-depth cultivation of the pig gut microbiome towards novel bacterial diversity and tailored functional studies.</title>
        <authorList>
            <person name="Wylensek D."/>
            <person name="Hitch T.C.A."/>
            <person name="Clavel T."/>
        </authorList>
    </citation>
    <scope>NUCLEOTIDE SEQUENCE [LARGE SCALE GENOMIC DNA]</scope>
    <source>
        <strain evidence="2 3">BBE-744-WT-12</strain>
    </source>
</reference>
<name>A0A844FYS7_9BACT</name>
<dbReference type="Gene3D" id="3.40.50.1820">
    <property type="entry name" value="alpha/beta hydrolase"/>
    <property type="match status" value="1"/>
</dbReference>
<dbReference type="PANTHER" id="PTHR37946">
    <property type="entry name" value="SLL1969 PROTEIN"/>
    <property type="match status" value="1"/>
</dbReference>
<evidence type="ECO:0000313" key="2">
    <source>
        <dbReference type="EMBL" id="MST96043.1"/>
    </source>
</evidence>
<dbReference type="GO" id="GO:0016787">
    <property type="term" value="F:hydrolase activity"/>
    <property type="evidence" value="ECO:0007669"/>
    <property type="project" value="UniProtKB-KW"/>
</dbReference>
<dbReference type="Pfam" id="PF12697">
    <property type="entry name" value="Abhydrolase_6"/>
    <property type="match status" value="1"/>
</dbReference>
<sequence>MRRRSISRIRSTDMLLTLATYAVGGRRFEHLPGNPEQPALVLVHGLLHRGIVMRSLAKFLNGRGYPVYIYDYKTTRSGIVEHGRKFTEFLRSLPEERVGIVTHSMGGLLTRVALCGLSGTPEAAKIGRVVMLAPPHHGSQMAEDVSRRFPPSKLMVRPLAELSNREGAVCRTLPVPRGFEIGVVAGDDDGKVSIESTKLDGIADHVVVHARHVFIMFLPETRRQILAFLDTGRFLH</sequence>